<organism evidence="2 3">
    <name type="scientific">Psilocybe cf. subviscida</name>
    <dbReference type="NCBI Taxonomy" id="2480587"/>
    <lineage>
        <taxon>Eukaryota</taxon>
        <taxon>Fungi</taxon>
        <taxon>Dikarya</taxon>
        <taxon>Basidiomycota</taxon>
        <taxon>Agaricomycotina</taxon>
        <taxon>Agaricomycetes</taxon>
        <taxon>Agaricomycetidae</taxon>
        <taxon>Agaricales</taxon>
        <taxon>Agaricineae</taxon>
        <taxon>Strophariaceae</taxon>
        <taxon>Psilocybe</taxon>
    </lineage>
</organism>
<protein>
    <recommendedName>
        <fullName evidence="4">F-box domain-containing protein</fullName>
    </recommendedName>
</protein>
<gene>
    <name evidence="2" type="ORF">D9619_003515</name>
</gene>
<accession>A0A8H5AXQ5</accession>
<feature type="region of interest" description="Disordered" evidence="1">
    <location>
        <begin position="366"/>
        <end position="394"/>
    </location>
</feature>
<proteinExistence type="predicted"/>
<dbReference type="SUPFAM" id="SSF52047">
    <property type="entry name" value="RNI-like"/>
    <property type="match status" value="1"/>
</dbReference>
<comment type="caution">
    <text evidence="2">The sequence shown here is derived from an EMBL/GenBank/DDBJ whole genome shotgun (WGS) entry which is preliminary data.</text>
</comment>
<evidence type="ECO:0000313" key="2">
    <source>
        <dbReference type="EMBL" id="KAF5312857.1"/>
    </source>
</evidence>
<dbReference type="InterPro" id="IPR032675">
    <property type="entry name" value="LRR_dom_sf"/>
</dbReference>
<evidence type="ECO:0000313" key="3">
    <source>
        <dbReference type="Proteomes" id="UP000567179"/>
    </source>
</evidence>
<dbReference type="Proteomes" id="UP000567179">
    <property type="component" value="Unassembled WGS sequence"/>
</dbReference>
<evidence type="ECO:0008006" key="4">
    <source>
        <dbReference type="Google" id="ProtNLM"/>
    </source>
</evidence>
<dbReference type="EMBL" id="JAACJJ010000056">
    <property type="protein sequence ID" value="KAF5312857.1"/>
    <property type="molecule type" value="Genomic_DNA"/>
</dbReference>
<dbReference type="Gene3D" id="3.80.10.10">
    <property type="entry name" value="Ribonuclease Inhibitor"/>
    <property type="match status" value="1"/>
</dbReference>
<name>A0A8H5AXQ5_9AGAR</name>
<evidence type="ECO:0000256" key="1">
    <source>
        <dbReference type="SAM" id="MobiDB-lite"/>
    </source>
</evidence>
<dbReference type="OrthoDB" id="3055325at2759"/>
<sequence>MLQRSHEAGLSVCIDLSDIQSSVLSQVLGQAHRLAHLTLENSLIDQHLEKFFVESGPLYVPKLQTLWLNGRAYGPIGPPVPDMLFHGMVKLRHLGLSWMDISWDSHLFKDLTTLFLKDIATKPSWSQLRSTLQKMPELQSLTIEGTLPSGTPDATFITSPVYLPSLRIMCINDEAVKCRSFFHLISFSDCLENSTCTVSIGDQETAVGICDLLLSANRSASGKSLSASTQSLFIEGTLWDTELRLSFTTSNGSWNPTTLDYTCRSTVNDLPGLKFLIWEQTTRWRKGDDDIYNKIFSGVLQASRFQALLELDLSCLSLSSPMPEFRDALAATFGTLPTLHNVFVGWKTVLFLVEILSIGSDEQGNCDMADNSDAPSSGRSGKNKDTDEGLEPGPTHLCSPIPFPALRNLTLCCVTFGSDDESDIELGPFKKCLIHRRNQGVGILTLVLEYCDQISSQDVAELEGLVPYVNLRRKNRDEESEEDLE</sequence>
<keyword evidence="3" id="KW-1185">Reference proteome</keyword>
<reference evidence="2 3" key="1">
    <citation type="journal article" date="2020" name="ISME J.">
        <title>Uncovering the hidden diversity of litter-decomposition mechanisms in mushroom-forming fungi.</title>
        <authorList>
            <person name="Floudas D."/>
            <person name="Bentzer J."/>
            <person name="Ahren D."/>
            <person name="Johansson T."/>
            <person name="Persson P."/>
            <person name="Tunlid A."/>
        </authorList>
    </citation>
    <scope>NUCLEOTIDE SEQUENCE [LARGE SCALE GENOMIC DNA]</scope>
    <source>
        <strain evidence="2 3">CBS 101986</strain>
    </source>
</reference>
<dbReference type="AlphaFoldDB" id="A0A8H5AXQ5"/>